<proteinExistence type="predicted"/>
<comment type="caution">
    <text evidence="2">The sequence shown here is derived from an EMBL/GenBank/DDBJ whole genome shotgun (WGS) entry which is preliminary data.</text>
</comment>
<protein>
    <submittedName>
        <fullName evidence="2">Uncharacterized protein</fullName>
    </submittedName>
</protein>
<name>A0ABV0QYH5_9TELE</name>
<dbReference type="Proteomes" id="UP001434883">
    <property type="component" value="Unassembled WGS sequence"/>
</dbReference>
<organism evidence="2 3">
    <name type="scientific">Xenoophorus captivus</name>
    <dbReference type="NCBI Taxonomy" id="1517983"/>
    <lineage>
        <taxon>Eukaryota</taxon>
        <taxon>Metazoa</taxon>
        <taxon>Chordata</taxon>
        <taxon>Craniata</taxon>
        <taxon>Vertebrata</taxon>
        <taxon>Euteleostomi</taxon>
        <taxon>Actinopterygii</taxon>
        <taxon>Neopterygii</taxon>
        <taxon>Teleostei</taxon>
        <taxon>Neoteleostei</taxon>
        <taxon>Acanthomorphata</taxon>
        <taxon>Ovalentaria</taxon>
        <taxon>Atherinomorphae</taxon>
        <taxon>Cyprinodontiformes</taxon>
        <taxon>Goodeidae</taxon>
        <taxon>Xenoophorus</taxon>
    </lineage>
</organism>
<accession>A0ABV0QYH5</accession>
<reference evidence="2 3" key="1">
    <citation type="submission" date="2021-06" db="EMBL/GenBank/DDBJ databases">
        <authorList>
            <person name="Palmer J.M."/>
        </authorList>
    </citation>
    <scope>NUCLEOTIDE SEQUENCE [LARGE SCALE GENOMIC DNA]</scope>
    <source>
        <strain evidence="2 3">XC_2019</strain>
        <tissue evidence="2">Muscle</tissue>
    </source>
</reference>
<evidence type="ECO:0000313" key="2">
    <source>
        <dbReference type="EMBL" id="MEQ2200562.1"/>
    </source>
</evidence>
<keyword evidence="3" id="KW-1185">Reference proteome</keyword>
<evidence type="ECO:0000256" key="1">
    <source>
        <dbReference type="SAM" id="MobiDB-lite"/>
    </source>
</evidence>
<gene>
    <name evidence="2" type="ORF">XENOCAPTIV_000067</name>
</gene>
<feature type="region of interest" description="Disordered" evidence="1">
    <location>
        <begin position="1"/>
        <end position="21"/>
    </location>
</feature>
<evidence type="ECO:0000313" key="3">
    <source>
        <dbReference type="Proteomes" id="UP001434883"/>
    </source>
</evidence>
<sequence>MVSGGKEPSQAPANRARLRSAAWRDRRETELTLIAQVQEAELDEKRKMPGLISLITSKRGVLNCLRVDSDILPHQSSLSVDASTPSYLPHAHGPCYSQYASQPFIAGTDYP</sequence>
<dbReference type="EMBL" id="JAHRIN010026211">
    <property type="protein sequence ID" value="MEQ2200562.1"/>
    <property type="molecule type" value="Genomic_DNA"/>
</dbReference>